<name>A0A7C8N9R4_ORBOL</name>
<dbReference type="Proteomes" id="UP000475325">
    <property type="component" value="Unassembled WGS sequence"/>
</dbReference>
<evidence type="ECO:0000313" key="2">
    <source>
        <dbReference type="Proteomes" id="UP000475325"/>
    </source>
</evidence>
<protein>
    <submittedName>
        <fullName evidence="1">Uncharacterized protein</fullName>
    </submittedName>
</protein>
<dbReference type="EMBL" id="WIQW01000049">
    <property type="protein sequence ID" value="KAF3093046.1"/>
    <property type="molecule type" value="Genomic_DNA"/>
</dbReference>
<gene>
    <name evidence="1" type="ORF">TWF102_007986</name>
</gene>
<reference evidence="1 2" key="1">
    <citation type="submission" date="2019-06" db="EMBL/GenBank/DDBJ databases">
        <authorList>
            <person name="Palmer J.M."/>
        </authorList>
    </citation>
    <scope>NUCLEOTIDE SEQUENCE [LARGE SCALE GENOMIC DNA]</scope>
    <source>
        <strain evidence="1 2">TWF102</strain>
    </source>
</reference>
<sequence>MGVADCVVPLTVTKLPQVALTVTKLPQVAQMPMLTCSIAATLLRVDHATTVSRRTFANQPPPLPHPPFFLQEGLHTREYKDQEWWALSPPSQNTLEERTRGCSCQLFVVALARRTLSLFLASKEIPYKLRSLISPLWTWRYEDLDVHDAPPRDLGST</sequence>
<dbReference type="AlphaFoldDB" id="A0A7C8N9R4"/>
<accession>A0A7C8N9R4</accession>
<evidence type="ECO:0000313" key="1">
    <source>
        <dbReference type="EMBL" id="KAF3093046.1"/>
    </source>
</evidence>
<proteinExistence type="predicted"/>
<organism evidence="1 2">
    <name type="scientific">Orbilia oligospora</name>
    <name type="common">Nematode-trapping fungus</name>
    <name type="synonym">Arthrobotrys oligospora</name>
    <dbReference type="NCBI Taxonomy" id="2813651"/>
    <lineage>
        <taxon>Eukaryota</taxon>
        <taxon>Fungi</taxon>
        <taxon>Dikarya</taxon>
        <taxon>Ascomycota</taxon>
        <taxon>Pezizomycotina</taxon>
        <taxon>Orbiliomycetes</taxon>
        <taxon>Orbiliales</taxon>
        <taxon>Orbiliaceae</taxon>
        <taxon>Orbilia</taxon>
    </lineage>
</organism>
<comment type="caution">
    <text evidence="1">The sequence shown here is derived from an EMBL/GenBank/DDBJ whole genome shotgun (WGS) entry which is preliminary data.</text>
</comment>